<accession>A0A016XJW7</accession>
<dbReference type="InterPro" id="IPR049708">
    <property type="entry name" value="PP0621-like"/>
</dbReference>
<dbReference type="RefSeq" id="WP_035609741.1">
    <property type="nucleotide sequence ID" value="NZ_JEMG01000001.1"/>
</dbReference>
<reference evidence="2 3" key="1">
    <citation type="submission" date="2014-02" db="EMBL/GenBank/DDBJ databases">
        <title>Draft Genome of Hylemonella gracilis isolated from the Niagara River.</title>
        <authorList>
            <person name="Pawlowski D.R."/>
            <person name="Koudelka G.B."/>
        </authorList>
    </citation>
    <scope>NUCLEOTIDE SEQUENCE [LARGE SCALE GENOMIC DNA]</scope>
    <source>
        <strain evidence="2 3">Niagara R</strain>
    </source>
</reference>
<dbReference type="eggNOG" id="ENOG5033BBV">
    <property type="taxonomic scope" value="Bacteria"/>
</dbReference>
<dbReference type="AlphaFoldDB" id="A0A016XJW7"/>
<dbReference type="EMBL" id="JEMG01000001">
    <property type="protein sequence ID" value="EYC52394.1"/>
    <property type="molecule type" value="Genomic_DNA"/>
</dbReference>
<organism evidence="2 3">
    <name type="scientific">Hylemonella gracilis str. Niagara R</name>
    <dbReference type="NCBI Taxonomy" id="1458275"/>
    <lineage>
        <taxon>Bacteria</taxon>
        <taxon>Pseudomonadati</taxon>
        <taxon>Pseudomonadota</taxon>
        <taxon>Betaproteobacteria</taxon>
        <taxon>Burkholderiales</taxon>
        <taxon>Comamonadaceae</taxon>
        <taxon>Hylemonella</taxon>
    </lineage>
</organism>
<evidence type="ECO:0000313" key="2">
    <source>
        <dbReference type="EMBL" id="EYC52394.1"/>
    </source>
</evidence>
<gene>
    <name evidence="2" type="ORF">AZ34_15950</name>
</gene>
<comment type="caution">
    <text evidence="2">The sequence shown here is derived from an EMBL/GenBank/DDBJ whole genome shotgun (WGS) entry which is preliminary data.</text>
</comment>
<dbReference type="Proteomes" id="UP000023268">
    <property type="component" value="Unassembled WGS sequence"/>
</dbReference>
<name>A0A016XJW7_9BURK</name>
<evidence type="ECO:0000313" key="3">
    <source>
        <dbReference type="Proteomes" id="UP000023268"/>
    </source>
</evidence>
<proteinExistence type="predicted"/>
<feature type="region of interest" description="Disordered" evidence="1">
    <location>
        <begin position="23"/>
        <end position="42"/>
    </location>
</feature>
<protein>
    <recommendedName>
        <fullName evidence="4">Deaminase</fullName>
    </recommendedName>
</protein>
<dbReference type="OrthoDB" id="9814432at2"/>
<sequence>MKFLLLLLISLLVVWLWRSGRTAEPREKRPPGTARPTAAKATPQDMVRCAHCGLHLPLSEAVASTSAHYCSTEHRRLAEPGMY</sequence>
<dbReference type="STRING" id="1458275.AZ34_15950"/>
<evidence type="ECO:0008006" key="4">
    <source>
        <dbReference type="Google" id="ProtNLM"/>
    </source>
</evidence>
<dbReference type="NCBIfam" id="NF041023">
    <property type="entry name" value="PP0621_fam"/>
    <property type="match status" value="1"/>
</dbReference>
<evidence type="ECO:0000256" key="1">
    <source>
        <dbReference type="SAM" id="MobiDB-lite"/>
    </source>
</evidence>